<dbReference type="PANTHER" id="PTHR35176">
    <property type="entry name" value="HEME OXYGENASE HI_0854-RELATED"/>
    <property type="match status" value="1"/>
</dbReference>
<dbReference type="SUPFAM" id="SSF50475">
    <property type="entry name" value="FMN-binding split barrel"/>
    <property type="match status" value="1"/>
</dbReference>
<dbReference type="Proteomes" id="UP001595859">
    <property type="component" value="Unassembled WGS sequence"/>
</dbReference>
<keyword evidence="4" id="KW-1185">Reference proteome</keyword>
<dbReference type="Gene3D" id="2.30.110.10">
    <property type="entry name" value="Electron Transport, Fmn-binding Protein, Chain A"/>
    <property type="match status" value="1"/>
</dbReference>
<reference evidence="4" key="1">
    <citation type="journal article" date="2019" name="Int. J. Syst. Evol. Microbiol.">
        <title>The Global Catalogue of Microorganisms (GCM) 10K type strain sequencing project: providing services to taxonomists for standard genome sequencing and annotation.</title>
        <authorList>
            <consortium name="The Broad Institute Genomics Platform"/>
            <consortium name="The Broad Institute Genome Sequencing Center for Infectious Disease"/>
            <person name="Wu L."/>
            <person name="Ma J."/>
        </authorList>
    </citation>
    <scope>NUCLEOTIDE SEQUENCE [LARGE SCALE GENOMIC DNA]</scope>
    <source>
        <strain evidence="4">ZS-22-S1</strain>
    </source>
</reference>
<evidence type="ECO:0000313" key="4">
    <source>
        <dbReference type="Proteomes" id="UP001595859"/>
    </source>
</evidence>
<proteinExistence type="predicted"/>
<dbReference type="InterPro" id="IPR011576">
    <property type="entry name" value="Pyridox_Oxase_N"/>
</dbReference>
<feature type="domain" description="Pyridoxamine 5'-phosphate oxidase N-terminal" evidence="2">
    <location>
        <begin position="7"/>
        <end position="98"/>
    </location>
</feature>
<evidence type="ECO:0000256" key="1">
    <source>
        <dbReference type="ARBA" id="ARBA00023002"/>
    </source>
</evidence>
<evidence type="ECO:0000259" key="2">
    <source>
        <dbReference type="Pfam" id="PF01243"/>
    </source>
</evidence>
<sequence length="152" mass="16522">MTGSDIARAILDGSSFMTMATSDADGVPWATPVWFATEDHRSLYWVSAPDAQHSRNLAVRPEISVVVYDSTQRPGNVNAVYMTGTAARVDDSAAVEEGIGVFSRVAVREGIGEWGADRVTGDARLRLYRASVAAHYILDPDAPVDRRLRITL</sequence>
<dbReference type="Pfam" id="PF01243">
    <property type="entry name" value="PNPOx_N"/>
    <property type="match status" value="1"/>
</dbReference>
<dbReference type="PANTHER" id="PTHR35176:SF6">
    <property type="entry name" value="HEME OXYGENASE HI_0854-RELATED"/>
    <property type="match status" value="1"/>
</dbReference>
<comment type="caution">
    <text evidence="3">The sequence shown here is derived from an EMBL/GenBank/DDBJ whole genome shotgun (WGS) entry which is preliminary data.</text>
</comment>
<protein>
    <submittedName>
        <fullName evidence="3">Pyridoxamine 5'-phosphate oxidase family protein</fullName>
    </submittedName>
</protein>
<evidence type="ECO:0000313" key="3">
    <source>
        <dbReference type="EMBL" id="MFC4855504.1"/>
    </source>
</evidence>
<name>A0ABV9S6W9_9PSEU</name>
<dbReference type="InterPro" id="IPR052019">
    <property type="entry name" value="F420H2_bilvrd_red/Heme_oxyg"/>
</dbReference>
<dbReference type="EMBL" id="JBHSIS010000008">
    <property type="protein sequence ID" value="MFC4855504.1"/>
    <property type="molecule type" value="Genomic_DNA"/>
</dbReference>
<keyword evidence="1" id="KW-0560">Oxidoreductase</keyword>
<dbReference type="RefSeq" id="WP_378057467.1">
    <property type="nucleotide sequence ID" value="NZ_JBHSIS010000008.1"/>
</dbReference>
<gene>
    <name evidence="3" type="ORF">ACFPCV_18490</name>
</gene>
<organism evidence="3 4">
    <name type="scientific">Actinophytocola glycyrrhizae</name>
    <dbReference type="NCBI Taxonomy" id="2044873"/>
    <lineage>
        <taxon>Bacteria</taxon>
        <taxon>Bacillati</taxon>
        <taxon>Actinomycetota</taxon>
        <taxon>Actinomycetes</taxon>
        <taxon>Pseudonocardiales</taxon>
        <taxon>Pseudonocardiaceae</taxon>
    </lineage>
</organism>
<dbReference type="InterPro" id="IPR012349">
    <property type="entry name" value="Split_barrel_FMN-bd"/>
</dbReference>
<accession>A0ABV9S6W9</accession>